<organism evidence="1 2">
    <name type="scientific">Tripterygium wilfordii</name>
    <name type="common">Thunder God vine</name>
    <dbReference type="NCBI Taxonomy" id="458696"/>
    <lineage>
        <taxon>Eukaryota</taxon>
        <taxon>Viridiplantae</taxon>
        <taxon>Streptophyta</taxon>
        <taxon>Embryophyta</taxon>
        <taxon>Tracheophyta</taxon>
        <taxon>Spermatophyta</taxon>
        <taxon>Magnoliopsida</taxon>
        <taxon>eudicotyledons</taxon>
        <taxon>Gunneridae</taxon>
        <taxon>Pentapetalae</taxon>
        <taxon>rosids</taxon>
        <taxon>fabids</taxon>
        <taxon>Celastrales</taxon>
        <taxon>Celastraceae</taxon>
        <taxon>Tripterygium</taxon>
    </lineage>
</organism>
<keyword evidence="2" id="KW-1185">Reference proteome</keyword>
<name>A0A7J7DPQ3_TRIWF</name>
<accession>A0A7J7DPQ3</accession>
<dbReference type="Proteomes" id="UP000593562">
    <property type="component" value="Unassembled WGS sequence"/>
</dbReference>
<dbReference type="AlphaFoldDB" id="A0A7J7DPQ3"/>
<evidence type="ECO:0000313" key="2">
    <source>
        <dbReference type="Proteomes" id="UP000593562"/>
    </source>
</evidence>
<gene>
    <name evidence="1" type="ORF">HS088_TW04G00014</name>
</gene>
<reference evidence="1 2" key="1">
    <citation type="journal article" date="2020" name="Nat. Commun.">
        <title>Genome of Tripterygium wilfordii and identification of cytochrome P450 involved in triptolide biosynthesis.</title>
        <authorList>
            <person name="Tu L."/>
            <person name="Su P."/>
            <person name="Zhang Z."/>
            <person name="Gao L."/>
            <person name="Wang J."/>
            <person name="Hu T."/>
            <person name="Zhou J."/>
            <person name="Zhang Y."/>
            <person name="Zhao Y."/>
            <person name="Liu Y."/>
            <person name="Song Y."/>
            <person name="Tong Y."/>
            <person name="Lu Y."/>
            <person name="Yang J."/>
            <person name="Xu C."/>
            <person name="Jia M."/>
            <person name="Peters R.J."/>
            <person name="Huang L."/>
            <person name="Gao W."/>
        </authorList>
    </citation>
    <scope>NUCLEOTIDE SEQUENCE [LARGE SCALE GENOMIC DNA]</scope>
    <source>
        <strain evidence="2">cv. XIE 37</strain>
        <tissue evidence="1">Leaf</tissue>
    </source>
</reference>
<protein>
    <submittedName>
        <fullName evidence="1">Uncharacterized protein</fullName>
    </submittedName>
</protein>
<dbReference type="InParanoid" id="A0A7J7DPQ3"/>
<sequence length="69" mass="7797">MTVQVEYGRVMEGLPWPTPLIKVPRRKIGARLWDSMRQRLLETPQLTAPILDSCGAEPHPFPLNSSDQA</sequence>
<evidence type="ECO:0000313" key="1">
    <source>
        <dbReference type="EMBL" id="KAF5748066.1"/>
    </source>
</evidence>
<comment type="caution">
    <text evidence="1">The sequence shown here is derived from an EMBL/GenBank/DDBJ whole genome shotgun (WGS) entry which is preliminary data.</text>
</comment>
<proteinExistence type="predicted"/>
<dbReference type="EMBL" id="JAAARO010000004">
    <property type="protein sequence ID" value="KAF5748066.1"/>
    <property type="molecule type" value="Genomic_DNA"/>
</dbReference>